<reference evidence="2" key="1">
    <citation type="journal article" date="2019" name="Curr. Biol.">
        <title>Genome Sequence of Striga asiatica Provides Insight into the Evolution of Plant Parasitism.</title>
        <authorList>
            <person name="Yoshida S."/>
            <person name="Kim S."/>
            <person name="Wafula E.K."/>
            <person name="Tanskanen J."/>
            <person name="Kim Y.M."/>
            <person name="Honaas L."/>
            <person name="Yang Z."/>
            <person name="Spallek T."/>
            <person name="Conn C.E."/>
            <person name="Ichihashi Y."/>
            <person name="Cheong K."/>
            <person name="Cui S."/>
            <person name="Der J.P."/>
            <person name="Gundlach H."/>
            <person name="Jiao Y."/>
            <person name="Hori C."/>
            <person name="Ishida J.K."/>
            <person name="Kasahara H."/>
            <person name="Kiba T."/>
            <person name="Kim M.S."/>
            <person name="Koo N."/>
            <person name="Laohavisit A."/>
            <person name="Lee Y.H."/>
            <person name="Lumba S."/>
            <person name="McCourt P."/>
            <person name="Mortimer J.C."/>
            <person name="Mutuku J.M."/>
            <person name="Nomura T."/>
            <person name="Sasaki-Sekimoto Y."/>
            <person name="Seto Y."/>
            <person name="Wang Y."/>
            <person name="Wakatake T."/>
            <person name="Sakakibara H."/>
            <person name="Demura T."/>
            <person name="Yamaguchi S."/>
            <person name="Yoneyama K."/>
            <person name="Manabe R.I."/>
            <person name="Nelson D.C."/>
            <person name="Schulman A.H."/>
            <person name="Timko M.P."/>
            <person name="dePamphilis C.W."/>
            <person name="Choi D."/>
            <person name="Shirasu K."/>
        </authorList>
    </citation>
    <scope>NUCLEOTIDE SEQUENCE [LARGE SCALE GENOMIC DNA]</scope>
    <source>
        <strain evidence="2">cv. UVA1</strain>
    </source>
</reference>
<gene>
    <name evidence="1" type="ORF">STAS_12262</name>
</gene>
<keyword evidence="1" id="KW-0328">Glycosyltransferase</keyword>
<name>A0A5A7PUY4_STRAF</name>
<evidence type="ECO:0000313" key="1">
    <source>
        <dbReference type="EMBL" id="GER35947.1"/>
    </source>
</evidence>
<comment type="caution">
    <text evidence="1">The sequence shown here is derived from an EMBL/GenBank/DDBJ whole genome shotgun (WGS) entry which is preliminary data.</text>
</comment>
<dbReference type="EMBL" id="BKCP01005061">
    <property type="protein sequence ID" value="GER35947.1"/>
    <property type="molecule type" value="Genomic_DNA"/>
</dbReference>
<sequence length="169" mass="18199">MLRPAARRRCLYTICRRRCPLEPPTINSTTPTQALCHGDSSPVKMEKVKAINRTDLVLLSRLLSSAVVVSGGVEVVLEGLAAVGALVRRVMISGCRWLPSSLVAGADKAGGDRRRARWWFRDLAVYLKGIWAGLLVSSADCGVDSDAGGVVRDISAPVAFIFSSFDNDV</sequence>
<keyword evidence="2" id="KW-1185">Reference proteome</keyword>
<proteinExistence type="predicted"/>
<dbReference type="Proteomes" id="UP000325081">
    <property type="component" value="Unassembled WGS sequence"/>
</dbReference>
<dbReference type="AlphaFoldDB" id="A0A5A7PUY4"/>
<keyword evidence="1" id="KW-0808">Transferase</keyword>
<protein>
    <submittedName>
        <fullName evidence="1">UDP-N-acetylglucosaminyltransferase</fullName>
    </submittedName>
</protein>
<evidence type="ECO:0000313" key="2">
    <source>
        <dbReference type="Proteomes" id="UP000325081"/>
    </source>
</evidence>
<accession>A0A5A7PUY4</accession>
<organism evidence="1 2">
    <name type="scientific">Striga asiatica</name>
    <name type="common">Asiatic witchweed</name>
    <name type="synonym">Buchnera asiatica</name>
    <dbReference type="NCBI Taxonomy" id="4170"/>
    <lineage>
        <taxon>Eukaryota</taxon>
        <taxon>Viridiplantae</taxon>
        <taxon>Streptophyta</taxon>
        <taxon>Embryophyta</taxon>
        <taxon>Tracheophyta</taxon>
        <taxon>Spermatophyta</taxon>
        <taxon>Magnoliopsida</taxon>
        <taxon>eudicotyledons</taxon>
        <taxon>Gunneridae</taxon>
        <taxon>Pentapetalae</taxon>
        <taxon>asterids</taxon>
        <taxon>lamiids</taxon>
        <taxon>Lamiales</taxon>
        <taxon>Orobanchaceae</taxon>
        <taxon>Buchnereae</taxon>
        <taxon>Striga</taxon>
    </lineage>
</organism>
<dbReference type="GO" id="GO:0016757">
    <property type="term" value="F:glycosyltransferase activity"/>
    <property type="evidence" value="ECO:0007669"/>
    <property type="project" value="UniProtKB-KW"/>
</dbReference>